<dbReference type="Proteomes" id="UP001234297">
    <property type="component" value="Chromosome 10"/>
</dbReference>
<proteinExistence type="predicted"/>
<accession>A0ACC2KK87</accession>
<organism evidence="1 2">
    <name type="scientific">Persea americana</name>
    <name type="common">Avocado</name>
    <dbReference type="NCBI Taxonomy" id="3435"/>
    <lineage>
        <taxon>Eukaryota</taxon>
        <taxon>Viridiplantae</taxon>
        <taxon>Streptophyta</taxon>
        <taxon>Embryophyta</taxon>
        <taxon>Tracheophyta</taxon>
        <taxon>Spermatophyta</taxon>
        <taxon>Magnoliopsida</taxon>
        <taxon>Magnoliidae</taxon>
        <taxon>Laurales</taxon>
        <taxon>Lauraceae</taxon>
        <taxon>Persea</taxon>
    </lineage>
</organism>
<evidence type="ECO:0000313" key="2">
    <source>
        <dbReference type="Proteomes" id="UP001234297"/>
    </source>
</evidence>
<protein>
    <submittedName>
        <fullName evidence="1">Uncharacterized protein</fullName>
    </submittedName>
</protein>
<gene>
    <name evidence="1" type="ORF">MRB53_030095</name>
</gene>
<dbReference type="EMBL" id="CM056818">
    <property type="protein sequence ID" value="KAJ8621566.1"/>
    <property type="molecule type" value="Genomic_DNA"/>
</dbReference>
<evidence type="ECO:0000313" key="1">
    <source>
        <dbReference type="EMBL" id="KAJ8621566.1"/>
    </source>
</evidence>
<comment type="caution">
    <text evidence="1">The sequence shown here is derived from an EMBL/GenBank/DDBJ whole genome shotgun (WGS) entry which is preliminary data.</text>
</comment>
<reference evidence="1 2" key="1">
    <citation type="journal article" date="2022" name="Hortic Res">
        <title>A haplotype resolved chromosomal level avocado genome allows analysis of novel avocado genes.</title>
        <authorList>
            <person name="Nath O."/>
            <person name="Fletcher S.J."/>
            <person name="Hayward A."/>
            <person name="Shaw L.M."/>
            <person name="Masouleh A.K."/>
            <person name="Furtado A."/>
            <person name="Henry R.J."/>
            <person name="Mitter N."/>
        </authorList>
    </citation>
    <scope>NUCLEOTIDE SEQUENCE [LARGE SCALE GENOMIC DNA]</scope>
    <source>
        <strain evidence="2">cv. Hass</strain>
    </source>
</reference>
<sequence>MGGRWRKEMEEKEDSMERTYGAVEPVLKEAWVMRMVTEKGGLSSKMLFPSSTMEIRWPMPGDGYSTMVSSISISISISPISLSRSLPALNFSSYFIDDERGSLVGWKE</sequence>
<keyword evidence="2" id="KW-1185">Reference proteome</keyword>
<name>A0ACC2KK87_PERAE</name>